<dbReference type="PRINTS" id="PR00035">
    <property type="entry name" value="HTHGNTR"/>
</dbReference>
<accession>A0A4Q5J491</accession>
<evidence type="ECO:0000256" key="1">
    <source>
        <dbReference type="ARBA" id="ARBA00023015"/>
    </source>
</evidence>
<dbReference type="InterPro" id="IPR028978">
    <property type="entry name" value="Chorismate_lyase_/UTRA_dom_sf"/>
</dbReference>
<dbReference type="SUPFAM" id="SSF46785">
    <property type="entry name" value="Winged helix' DNA-binding domain"/>
    <property type="match status" value="1"/>
</dbReference>
<dbReference type="InterPro" id="IPR011663">
    <property type="entry name" value="UTRA"/>
</dbReference>
<keyword evidence="2" id="KW-0238">DNA-binding</keyword>
<dbReference type="GO" id="GO:0003677">
    <property type="term" value="F:DNA binding"/>
    <property type="evidence" value="ECO:0007669"/>
    <property type="project" value="UniProtKB-KW"/>
</dbReference>
<dbReference type="Pfam" id="PF00392">
    <property type="entry name" value="GntR"/>
    <property type="match status" value="1"/>
</dbReference>
<keyword evidence="3" id="KW-0804">Transcription</keyword>
<dbReference type="Gene3D" id="1.10.10.10">
    <property type="entry name" value="Winged helix-like DNA-binding domain superfamily/Winged helix DNA-binding domain"/>
    <property type="match status" value="1"/>
</dbReference>
<dbReference type="InterPro" id="IPR036390">
    <property type="entry name" value="WH_DNA-bd_sf"/>
</dbReference>
<dbReference type="Gene3D" id="3.40.1410.10">
    <property type="entry name" value="Chorismate lyase-like"/>
    <property type="match status" value="1"/>
</dbReference>
<dbReference type="GO" id="GO:0045892">
    <property type="term" value="P:negative regulation of DNA-templated transcription"/>
    <property type="evidence" value="ECO:0007669"/>
    <property type="project" value="TreeGrafter"/>
</dbReference>
<evidence type="ECO:0000259" key="4">
    <source>
        <dbReference type="PROSITE" id="PS50949"/>
    </source>
</evidence>
<dbReference type="InterPro" id="IPR036388">
    <property type="entry name" value="WH-like_DNA-bd_sf"/>
</dbReference>
<organism evidence="5 6">
    <name type="scientific">Nocardioides iriomotensis</name>
    <dbReference type="NCBI Taxonomy" id="715784"/>
    <lineage>
        <taxon>Bacteria</taxon>
        <taxon>Bacillati</taxon>
        <taxon>Actinomycetota</taxon>
        <taxon>Actinomycetes</taxon>
        <taxon>Propionibacteriales</taxon>
        <taxon>Nocardioidaceae</taxon>
        <taxon>Nocardioides</taxon>
    </lineage>
</organism>
<evidence type="ECO:0000313" key="5">
    <source>
        <dbReference type="EMBL" id="RYU13447.1"/>
    </source>
</evidence>
<dbReference type="Proteomes" id="UP000291189">
    <property type="component" value="Unassembled WGS sequence"/>
</dbReference>
<feature type="domain" description="HTH gntR-type" evidence="4">
    <location>
        <begin position="14"/>
        <end position="80"/>
    </location>
</feature>
<comment type="caution">
    <text evidence="5">The sequence shown here is derived from an EMBL/GenBank/DDBJ whole genome shotgun (WGS) entry which is preliminary data.</text>
</comment>
<dbReference type="OrthoDB" id="8584262at2"/>
<dbReference type="InterPro" id="IPR000524">
    <property type="entry name" value="Tscrpt_reg_HTH_GntR"/>
</dbReference>
<reference evidence="5 6" key="1">
    <citation type="submission" date="2019-01" db="EMBL/GenBank/DDBJ databases">
        <title>Nocardioides guangzhouensis sp. nov., an actinobacterium isolated from soil.</title>
        <authorList>
            <person name="Fu Y."/>
            <person name="Cai Y."/>
            <person name="Lin Z."/>
            <person name="Chen P."/>
        </authorList>
    </citation>
    <scope>NUCLEOTIDE SEQUENCE [LARGE SCALE GENOMIC DNA]</scope>
    <source>
        <strain evidence="5 6">NBRC 105384</strain>
    </source>
</reference>
<dbReference type="GO" id="GO:0003700">
    <property type="term" value="F:DNA-binding transcription factor activity"/>
    <property type="evidence" value="ECO:0007669"/>
    <property type="project" value="InterPro"/>
</dbReference>
<dbReference type="SUPFAM" id="SSF64288">
    <property type="entry name" value="Chorismate lyase-like"/>
    <property type="match status" value="1"/>
</dbReference>
<evidence type="ECO:0000256" key="2">
    <source>
        <dbReference type="ARBA" id="ARBA00023125"/>
    </source>
</evidence>
<dbReference type="PROSITE" id="PS50949">
    <property type="entry name" value="HTH_GNTR"/>
    <property type="match status" value="1"/>
</dbReference>
<proteinExistence type="predicted"/>
<evidence type="ECO:0000313" key="6">
    <source>
        <dbReference type="Proteomes" id="UP000291189"/>
    </source>
</evidence>
<dbReference type="Pfam" id="PF07702">
    <property type="entry name" value="UTRA"/>
    <property type="match status" value="1"/>
</dbReference>
<keyword evidence="1" id="KW-0805">Transcription regulation</keyword>
<dbReference type="PANTHER" id="PTHR44846:SF1">
    <property type="entry name" value="MANNOSYL-D-GLYCERATE TRANSPORT_METABOLISM SYSTEM REPRESSOR MNGR-RELATED"/>
    <property type="match status" value="1"/>
</dbReference>
<protein>
    <submittedName>
        <fullName evidence="5">GntR family transcriptional regulator</fullName>
    </submittedName>
</protein>
<dbReference type="EMBL" id="SDPU01000018">
    <property type="protein sequence ID" value="RYU13447.1"/>
    <property type="molecule type" value="Genomic_DNA"/>
</dbReference>
<dbReference type="AlphaFoldDB" id="A0A4Q5J491"/>
<sequence length="250" mass="27790">MGDVATPERPRQTVHKHVQVREYVRGLIQGAEPGSPAPSERELVQHFGVARMTVRQALDALVSEGLLERVPGRGTFVARAKIDVQVRLSSYTEEMGRRGMKAGARTLLARMEAAGPGVARALEIPEGAKVVHWQRLRLADSAPMCIEDAYLADSILPNFLDQPLPESLYDELRRRDLLPTWGEDSVDAALSRPEEAELLGIQPGQPVLRIARRAFAGSIAIEVSRSTFRADRYTLWMPLSRPNNPVTRNR</sequence>
<dbReference type="SMART" id="SM00866">
    <property type="entry name" value="UTRA"/>
    <property type="match status" value="1"/>
</dbReference>
<dbReference type="CDD" id="cd07377">
    <property type="entry name" value="WHTH_GntR"/>
    <property type="match status" value="1"/>
</dbReference>
<gene>
    <name evidence="5" type="ORF">ETU37_06345</name>
</gene>
<dbReference type="InterPro" id="IPR050679">
    <property type="entry name" value="Bact_HTH_transcr_reg"/>
</dbReference>
<name>A0A4Q5J491_9ACTN</name>
<keyword evidence="6" id="KW-1185">Reference proteome</keyword>
<dbReference type="PANTHER" id="PTHR44846">
    <property type="entry name" value="MANNOSYL-D-GLYCERATE TRANSPORT/METABOLISM SYSTEM REPRESSOR MNGR-RELATED"/>
    <property type="match status" value="1"/>
</dbReference>
<dbReference type="SMART" id="SM00345">
    <property type="entry name" value="HTH_GNTR"/>
    <property type="match status" value="1"/>
</dbReference>
<evidence type="ECO:0000256" key="3">
    <source>
        <dbReference type="ARBA" id="ARBA00023163"/>
    </source>
</evidence>